<evidence type="ECO:0000313" key="3">
    <source>
        <dbReference type="Proteomes" id="UP000801864"/>
    </source>
</evidence>
<proteinExistence type="predicted"/>
<evidence type="ECO:0000256" key="1">
    <source>
        <dbReference type="SAM" id="MobiDB-lite"/>
    </source>
</evidence>
<keyword evidence="3" id="KW-1185">Reference proteome</keyword>
<accession>A0A9P5CC41</accession>
<feature type="region of interest" description="Disordered" evidence="1">
    <location>
        <begin position="1"/>
        <end position="24"/>
    </location>
</feature>
<protein>
    <submittedName>
        <fullName evidence="2">Uncharacterized protein</fullName>
    </submittedName>
</protein>
<dbReference type="Proteomes" id="UP000801864">
    <property type="component" value="Unassembled WGS sequence"/>
</dbReference>
<organism evidence="2 3">
    <name type="scientific">Trichoderma lentiforme</name>
    <dbReference type="NCBI Taxonomy" id="1567552"/>
    <lineage>
        <taxon>Eukaryota</taxon>
        <taxon>Fungi</taxon>
        <taxon>Dikarya</taxon>
        <taxon>Ascomycota</taxon>
        <taxon>Pezizomycotina</taxon>
        <taxon>Sordariomycetes</taxon>
        <taxon>Hypocreomycetidae</taxon>
        <taxon>Hypocreales</taxon>
        <taxon>Hypocreaceae</taxon>
        <taxon>Trichoderma</taxon>
    </lineage>
</organism>
<dbReference type="AlphaFoldDB" id="A0A9P5CC41"/>
<name>A0A9P5CC41_9HYPO</name>
<sequence>MGISATPPGRPQKATAKGAAPRENPQVRFQASLRRYSTILALNGLRFHCFRTPRYRAPGLDGSEATALFAPAAPPLDSHQVRPFLRPGLHLRLSSSCGQTIQAAIPENTALVGRPSLRPRRSFFGDRVRLNEMMDELQGEHDCKIMERFRNIPLPDTINACKEWENTPPEQRAARLQRLHRDAQIFNALFYPGRDVVFLMPDCN</sequence>
<dbReference type="EMBL" id="QLNT01000009">
    <property type="protein sequence ID" value="KAF3072196.1"/>
    <property type="molecule type" value="Genomic_DNA"/>
</dbReference>
<reference evidence="2 3" key="1">
    <citation type="submission" date="2018-06" db="EMBL/GenBank/DDBJ databases">
        <title>Genome analysis of cellulolytic fungus Trichoderma lentiforme CFAM-422.</title>
        <authorList>
            <person name="Steindorff A.S."/>
            <person name="Formighieri E.F."/>
            <person name="Midorikawa G.E.O."/>
            <person name="Tamietti M.S."/>
            <person name="Ramos E.Z."/>
            <person name="Silva A.S."/>
            <person name="Bon E.P.S."/>
            <person name="Mendes T.D."/>
            <person name="Damaso M.C.T."/>
            <person name="Favaro L.C.L."/>
        </authorList>
    </citation>
    <scope>NUCLEOTIDE SEQUENCE [LARGE SCALE GENOMIC DNA]</scope>
    <source>
        <strain evidence="2 3">CFAM-422</strain>
    </source>
</reference>
<gene>
    <name evidence="2" type="ORF">CFAM422_005769</name>
</gene>
<comment type="caution">
    <text evidence="2">The sequence shown here is derived from an EMBL/GenBank/DDBJ whole genome shotgun (WGS) entry which is preliminary data.</text>
</comment>
<evidence type="ECO:0000313" key="2">
    <source>
        <dbReference type="EMBL" id="KAF3072196.1"/>
    </source>
</evidence>